<dbReference type="HOGENOM" id="CLU_2997637_0_0_1"/>
<evidence type="ECO:0000313" key="2">
    <source>
        <dbReference type="EMBL" id="ESA01369.1"/>
    </source>
</evidence>
<dbReference type="EMBL" id="KI296510">
    <property type="protein sequence ID" value="ESA01369.1"/>
    <property type="molecule type" value="Genomic_DNA"/>
</dbReference>
<name>U9SZJ0_RHIID</name>
<sequence length="57" mass="6757">MAKFYTEWAHFIIGLYLVQELFTGLYTIVLYKFIDIPEKNSGKHWTMVPNDTTKIET</sequence>
<accession>U9SZJ0</accession>
<proteinExistence type="predicted"/>
<dbReference type="AlphaFoldDB" id="U9SZJ0"/>
<feature type="transmembrane region" description="Helical" evidence="1">
    <location>
        <begin position="12"/>
        <end position="34"/>
    </location>
</feature>
<organism evidence="2">
    <name type="scientific">Rhizophagus irregularis (strain DAOM 181602 / DAOM 197198 / MUCL 43194)</name>
    <name type="common">Arbuscular mycorrhizal fungus</name>
    <name type="synonym">Glomus intraradices</name>
    <dbReference type="NCBI Taxonomy" id="747089"/>
    <lineage>
        <taxon>Eukaryota</taxon>
        <taxon>Fungi</taxon>
        <taxon>Fungi incertae sedis</taxon>
        <taxon>Mucoromycota</taxon>
        <taxon>Glomeromycotina</taxon>
        <taxon>Glomeromycetes</taxon>
        <taxon>Glomerales</taxon>
        <taxon>Glomeraceae</taxon>
        <taxon>Rhizophagus</taxon>
    </lineage>
</organism>
<protein>
    <submittedName>
        <fullName evidence="2">Uncharacterized protein</fullName>
    </submittedName>
</protein>
<keyword evidence="1" id="KW-1133">Transmembrane helix</keyword>
<evidence type="ECO:0000256" key="1">
    <source>
        <dbReference type="SAM" id="Phobius"/>
    </source>
</evidence>
<reference evidence="2" key="1">
    <citation type="submission" date="2013-07" db="EMBL/GenBank/DDBJ databases">
        <title>The genome of an arbuscular mycorrhizal fungus provides insights into the evolution of the oldest plant symbiosis.</title>
        <authorList>
            <consortium name="DOE Joint Genome Institute"/>
            <person name="Tisserant E."/>
            <person name="Malbreil M."/>
            <person name="Kuo A."/>
            <person name="Kohler A."/>
            <person name="Symeonidi A."/>
            <person name="Balestrini R."/>
            <person name="Charron P."/>
            <person name="Duensing N."/>
            <person name="Frei-dit-Frey N."/>
            <person name="Gianinazzi-Pearson V."/>
            <person name="Gilbert B."/>
            <person name="Handa Y."/>
            <person name="Hijri M."/>
            <person name="Kaul R."/>
            <person name="Kawaguchi M."/>
            <person name="Krajinski F."/>
            <person name="Lammers P."/>
            <person name="Lapierre D."/>
            <person name="Masclaux F.G."/>
            <person name="Murat C."/>
            <person name="Morin E."/>
            <person name="Ndikumana S."/>
            <person name="Pagni M."/>
            <person name="Petitpierre D."/>
            <person name="Requena N."/>
            <person name="Rosikiewicz P."/>
            <person name="Riley R."/>
            <person name="Saito K."/>
            <person name="San Clemente H."/>
            <person name="Shapiro H."/>
            <person name="van Tuinen D."/>
            <person name="Becard G."/>
            <person name="Bonfante P."/>
            <person name="Paszkowski U."/>
            <person name="Shachar-Hill Y."/>
            <person name="Young J.P."/>
            <person name="Sanders I.R."/>
            <person name="Henrissat B."/>
            <person name="Rensing S.A."/>
            <person name="Grigoriev I.V."/>
            <person name="Corradi N."/>
            <person name="Roux C."/>
            <person name="Martin F."/>
        </authorList>
    </citation>
    <scope>NUCLEOTIDE SEQUENCE</scope>
    <source>
        <strain evidence="2">DAOM 197198</strain>
    </source>
</reference>
<keyword evidence="1" id="KW-0812">Transmembrane</keyword>
<keyword evidence="1" id="KW-0472">Membrane</keyword>
<gene>
    <name evidence="2" type="ORF">GLOINDRAFT_7573</name>
</gene>